<evidence type="ECO:0000313" key="12">
    <source>
        <dbReference type="EMBL" id="RKX65775.1"/>
    </source>
</evidence>
<evidence type="ECO:0000259" key="11">
    <source>
        <dbReference type="PROSITE" id="PS51722"/>
    </source>
</evidence>
<dbReference type="Gene3D" id="3.40.50.300">
    <property type="entry name" value="P-loop containing nucleotide triphosphate hydrolases"/>
    <property type="match status" value="1"/>
</dbReference>
<dbReference type="InterPro" id="IPR023115">
    <property type="entry name" value="TIF_IF2_dom3"/>
</dbReference>
<evidence type="ECO:0000256" key="2">
    <source>
        <dbReference type="ARBA" id="ARBA00020675"/>
    </source>
</evidence>
<dbReference type="SUPFAM" id="SSF52156">
    <property type="entry name" value="Initiation factor IF2/eIF5b, domain 3"/>
    <property type="match status" value="1"/>
</dbReference>
<dbReference type="GO" id="GO:0003743">
    <property type="term" value="F:translation initiation factor activity"/>
    <property type="evidence" value="ECO:0007669"/>
    <property type="project" value="UniProtKB-UniRule"/>
</dbReference>
<evidence type="ECO:0000256" key="9">
    <source>
        <dbReference type="RuleBase" id="RU000644"/>
    </source>
</evidence>
<keyword evidence="4 8" id="KW-0547">Nucleotide-binding</keyword>
<dbReference type="PROSITE" id="PS51722">
    <property type="entry name" value="G_TR_2"/>
    <property type="match status" value="1"/>
</dbReference>
<dbReference type="EMBL" id="QNBC01000072">
    <property type="protein sequence ID" value="RKX65775.1"/>
    <property type="molecule type" value="Genomic_DNA"/>
</dbReference>
<dbReference type="HAMAP" id="MF_00100_B">
    <property type="entry name" value="IF_2_B"/>
    <property type="match status" value="1"/>
</dbReference>
<dbReference type="Gene3D" id="3.40.50.10050">
    <property type="entry name" value="Translation initiation factor IF- 2, domain 3"/>
    <property type="match status" value="1"/>
</dbReference>
<dbReference type="AlphaFoldDB" id="A0A660S757"/>
<keyword evidence="3 8" id="KW-0396">Initiation factor</keyword>
<dbReference type="Gene3D" id="2.40.30.10">
    <property type="entry name" value="Translation factors"/>
    <property type="match status" value="2"/>
</dbReference>
<dbReference type="FunFam" id="2.40.30.10:FF:000054">
    <property type="entry name" value="Translation initiation factor IF-2"/>
    <property type="match status" value="1"/>
</dbReference>
<evidence type="ECO:0000256" key="6">
    <source>
        <dbReference type="ARBA" id="ARBA00023134"/>
    </source>
</evidence>
<dbReference type="InterPro" id="IPR053905">
    <property type="entry name" value="EF-G-like_DII"/>
</dbReference>
<dbReference type="GO" id="GO:0005525">
    <property type="term" value="F:GTP binding"/>
    <property type="evidence" value="ECO:0007669"/>
    <property type="project" value="UniProtKB-KW"/>
</dbReference>
<dbReference type="FunFam" id="2.40.30.10:FF:000008">
    <property type="entry name" value="Translation initiation factor IF-2"/>
    <property type="match status" value="1"/>
</dbReference>
<evidence type="ECO:0000256" key="5">
    <source>
        <dbReference type="ARBA" id="ARBA00022917"/>
    </source>
</evidence>
<dbReference type="PANTHER" id="PTHR43381">
    <property type="entry name" value="TRANSLATION INITIATION FACTOR IF-2-RELATED"/>
    <property type="match status" value="1"/>
</dbReference>
<dbReference type="PANTHER" id="PTHR43381:SF5">
    <property type="entry name" value="TR-TYPE G DOMAIN-CONTAINING PROTEIN"/>
    <property type="match status" value="1"/>
</dbReference>
<dbReference type="InterPro" id="IPR006847">
    <property type="entry name" value="IF2_N"/>
</dbReference>
<feature type="binding site" evidence="8">
    <location>
        <begin position="333"/>
        <end position="336"/>
    </location>
    <ligand>
        <name>GTP</name>
        <dbReference type="ChEBI" id="CHEBI:37565"/>
    </ligand>
</feature>
<dbReference type="Proteomes" id="UP000282321">
    <property type="component" value="Unassembled WGS sequence"/>
</dbReference>
<keyword evidence="8" id="KW-0963">Cytoplasm</keyword>
<evidence type="ECO:0000256" key="3">
    <source>
        <dbReference type="ARBA" id="ARBA00022540"/>
    </source>
</evidence>
<feature type="compositionally biased region" description="Basic and acidic residues" evidence="10">
    <location>
        <begin position="74"/>
        <end position="94"/>
    </location>
</feature>
<comment type="caution">
    <text evidence="12">The sequence shown here is derived from an EMBL/GenBank/DDBJ whole genome shotgun (WGS) entry which is preliminary data.</text>
</comment>
<feature type="binding site" evidence="8">
    <location>
        <begin position="233"/>
        <end position="240"/>
    </location>
    <ligand>
        <name>GTP</name>
        <dbReference type="ChEBI" id="CHEBI:37565"/>
    </ligand>
</feature>
<dbReference type="SUPFAM" id="SSF50447">
    <property type="entry name" value="Translation proteins"/>
    <property type="match status" value="2"/>
</dbReference>
<proteinExistence type="inferred from homology"/>
<dbReference type="Pfam" id="PF22042">
    <property type="entry name" value="EF-G_D2"/>
    <property type="match status" value="1"/>
</dbReference>
<evidence type="ECO:0000256" key="8">
    <source>
        <dbReference type="HAMAP-Rule" id="MF_00100"/>
    </source>
</evidence>
<dbReference type="InterPro" id="IPR044145">
    <property type="entry name" value="IF2_II"/>
</dbReference>
<dbReference type="GO" id="GO:0005829">
    <property type="term" value="C:cytosol"/>
    <property type="evidence" value="ECO:0007669"/>
    <property type="project" value="TreeGrafter"/>
</dbReference>
<dbReference type="Pfam" id="PF00009">
    <property type="entry name" value="GTP_EFTU"/>
    <property type="match status" value="1"/>
</dbReference>
<comment type="function">
    <text evidence="7 8 9">One of the essential components for the initiation of protein synthesis. Protects formylmethionyl-tRNA from spontaneous hydrolysis and promotes its binding to the 30S ribosomal subunits. Also involved in the hydrolysis of GTP during the formation of the 70S ribosomal complex.</text>
</comment>
<dbReference type="GO" id="GO:0003924">
    <property type="term" value="F:GTPase activity"/>
    <property type="evidence" value="ECO:0007669"/>
    <property type="project" value="UniProtKB-UniRule"/>
</dbReference>
<evidence type="ECO:0000313" key="13">
    <source>
        <dbReference type="Proteomes" id="UP000282321"/>
    </source>
</evidence>
<evidence type="ECO:0000256" key="10">
    <source>
        <dbReference type="SAM" id="MobiDB-lite"/>
    </source>
</evidence>
<reference evidence="12 13" key="1">
    <citation type="submission" date="2018-06" db="EMBL/GenBank/DDBJ databases">
        <title>Extensive metabolic versatility and redundancy in microbially diverse, dynamic hydrothermal sediments.</title>
        <authorList>
            <person name="Dombrowski N."/>
            <person name="Teske A."/>
            <person name="Baker B.J."/>
        </authorList>
    </citation>
    <scope>NUCLEOTIDE SEQUENCE [LARGE SCALE GENOMIC DNA]</scope>
    <source>
        <strain evidence="12">B35_G9</strain>
    </source>
</reference>
<comment type="subcellular location">
    <subcellularLocation>
        <location evidence="8">Cytoplasm</location>
    </subcellularLocation>
</comment>
<evidence type="ECO:0000256" key="4">
    <source>
        <dbReference type="ARBA" id="ARBA00022741"/>
    </source>
</evidence>
<feature type="binding site" evidence="8">
    <location>
        <begin position="279"/>
        <end position="283"/>
    </location>
    <ligand>
        <name>GTP</name>
        <dbReference type="ChEBI" id="CHEBI:37565"/>
    </ligand>
</feature>
<gene>
    <name evidence="8" type="primary">infB</name>
    <name evidence="12" type="ORF">DRP44_05575</name>
</gene>
<dbReference type="Pfam" id="PF11987">
    <property type="entry name" value="IF-2"/>
    <property type="match status" value="1"/>
</dbReference>
<dbReference type="InterPro" id="IPR009000">
    <property type="entry name" value="Transl_B-barrel_sf"/>
</dbReference>
<feature type="domain" description="Tr-type G" evidence="11">
    <location>
        <begin position="224"/>
        <end position="393"/>
    </location>
</feature>
<dbReference type="NCBIfam" id="TIGR00231">
    <property type="entry name" value="small_GTP"/>
    <property type="match status" value="1"/>
</dbReference>
<comment type="similarity">
    <text evidence="1 8 9">Belongs to the TRAFAC class translation factor GTPase superfamily. Classic translation factor GTPase family. IF-2 subfamily.</text>
</comment>
<keyword evidence="6 8" id="KW-0342">GTP-binding</keyword>
<dbReference type="InterPro" id="IPR015760">
    <property type="entry name" value="TIF_IF2"/>
</dbReference>
<dbReference type="InterPro" id="IPR000795">
    <property type="entry name" value="T_Tr_GTP-bd_dom"/>
</dbReference>
<dbReference type="InterPro" id="IPR027417">
    <property type="entry name" value="P-loop_NTPase"/>
</dbReference>
<sequence length="720" mass="80748">MQEVSLKKIRVYEAAKELNLSSKALLKMLNDMGYEIKTHMSVLENDIYDKIKKKLNEEKEEIKKKLIEKKKRYTEHARKGKPIEEKKKKKNFSEKKKKKKKREVHIDEKVVAENVKKTLQKLEMGEKRRKKYKKETKHAQIEEENNILHVSSSIPVTELAEILDVDPSEIIKKCLALGVVATLNQRIDYDIIEMIADEYGYKTELLNEFEIEEEEEEENIDVRERPPVVTVMGHVDHGKTSLLDYIRKSHITDTESGGITQHIGAYVVNHNNKKITFIDTPGHEAFTAMRARGANVTDIAVIVVAADDSVMPQTVESINHAKAAGVPIIVAINKIDLPQANPDKVKQDLTSYNVVVEDFGGDVIAIPVSAKTGLGVDDLLDAIQLQAELMELKASYGGYARGVVLESKIDKGKGKLATVLVKKGTLKIGDAFVAGFVSGRIKAMYDEYSRRIKQAFPSIPVEIAGFDEVPEVGDIFQVVENEKEARSIARNRKLAIDGQKKKTIGVVSFEQLQKELERSEKKQLNLILKGDVAGSVEALSDVFERLSDEDIIVNIIHKGVGTITESDILLARASNAVIIGFKVKPDAKARSVAARDKVEIRLYNIIYDAIEDVEKVIKGLYEPEFIDVKTGEAVVRSVFKISKVGTIAGSYVKEGYIERDSRAKVIRDGEEICTGKIVTLKHFTEDRKKIDKGLECGIKIDKCEDIQEGDIIRAFVKEQK</sequence>
<dbReference type="FunFam" id="3.40.50.10050:FF:000001">
    <property type="entry name" value="Translation initiation factor IF-2"/>
    <property type="match status" value="1"/>
</dbReference>
<dbReference type="Pfam" id="PF04760">
    <property type="entry name" value="IF2_N"/>
    <property type="match status" value="2"/>
</dbReference>
<accession>A0A660S757</accession>
<dbReference type="InterPro" id="IPR036925">
    <property type="entry name" value="TIF_IF2_dom3_sf"/>
</dbReference>
<protein>
    <recommendedName>
        <fullName evidence="2 8">Translation initiation factor IF-2</fullName>
    </recommendedName>
</protein>
<dbReference type="SUPFAM" id="SSF52540">
    <property type="entry name" value="P-loop containing nucleoside triphosphate hydrolases"/>
    <property type="match status" value="1"/>
</dbReference>
<dbReference type="NCBIfam" id="TIGR00487">
    <property type="entry name" value="IF-2"/>
    <property type="match status" value="1"/>
</dbReference>
<organism evidence="12 13">
    <name type="scientific">candidate division TA06 bacterium</name>
    <dbReference type="NCBI Taxonomy" id="2250710"/>
    <lineage>
        <taxon>Bacteria</taxon>
        <taxon>Bacteria division TA06</taxon>
    </lineage>
</organism>
<feature type="region of interest" description="Disordered" evidence="10">
    <location>
        <begin position="73"/>
        <end position="103"/>
    </location>
</feature>
<dbReference type="CDD" id="cd01887">
    <property type="entry name" value="IF2_eIF5B"/>
    <property type="match status" value="1"/>
</dbReference>
<feature type="region of interest" description="G-domain" evidence="8">
    <location>
        <begin position="227"/>
        <end position="375"/>
    </location>
</feature>
<evidence type="ECO:0000256" key="1">
    <source>
        <dbReference type="ARBA" id="ARBA00007733"/>
    </source>
</evidence>
<keyword evidence="5 8" id="KW-0648">Protein biosynthesis</keyword>
<dbReference type="InterPro" id="IPR000178">
    <property type="entry name" value="TF_IF2_bacterial-like"/>
</dbReference>
<dbReference type="Gene3D" id="1.10.10.2480">
    <property type="match status" value="1"/>
</dbReference>
<name>A0A660S757_UNCT6</name>
<dbReference type="CDD" id="cd03692">
    <property type="entry name" value="mtIF2_IVc"/>
    <property type="match status" value="1"/>
</dbReference>
<dbReference type="CDD" id="cd03702">
    <property type="entry name" value="IF2_mtIF2_II"/>
    <property type="match status" value="1"/>
</dbReference>
<dbReference type="InterPro" id="IPR005225">
    <property type="entry name" value="Small_GTP-bd"/>
</dbReference>
<evidence type="ECO:0000256" key="7">
    <source>
        <dbReference type="ARBA" id="ARBA00025162"/>
    </source>
</evidence>
<dbReference type="FunFam" id="3.40.50.300:FF:000019">
    <property type="entry name" value="Translation initiation factor IF-2"/>
    <property type="match status" value="1"/>
</dbReference>